<dbReference type="GO" id="GO:0015658">
    <property type="term" value="F:branched-chain amino acid transmembrane transporter activity"/>
    <property type="evidence" value="ECO:0007669"/>
    <property type="project" value="TreeGrafter"/>
</dbReference>
<dbReference type="InterPro" id="IPR052156">
    <property type="entry name" value="BCAA_Transport_ATP-bd_LivF"/>
</dbReference>
<name>A0A1J5SJX6_9ZZZZ</name>
<gene>
    <name evidence="7" type="primary">livF_14</name>
    <name evidence="7" type="ORF">GALL_174790</name>
</gene>
<dbReference type="PROSITE" id="PS50893">
    <property type="entry name" value="ABC_TRANSPORTER_2"/>
    <property type="match status" value="1"/>
</dbReference>
<keyword evidence="5" id="KW-0029">Amino-acid transport</keyword>
<dbReference type="InterPro" id="IPR027417">
    <property type="entry name" value="P-loop_NTPase"/>
</dbReference>
<comment type="similarity">
    <text evidence="1">Belongs to the ABC transporter superfamily.</text>
</comment>
<organism evidence="7">
    <name type="scientific">mine drainage metagenome</name>
    <dbReference type="NCBI Taxonomy" id="410659"/>
    <lineage>
        <taxon>unclassified sequences</taxon>
        <taxon>metagenomes</taxon>
        <taxon>ecological metagenomes</taxon>
    </lineage>
</organism>
<dbReference type="PANTHER" id="PTHR43820">
    <property type="entry name" value="HIGH-AFFINITY BRANCHED-CHAIN AMINO ACID TRANSPORT ATP-BINDING PROTEIN LIVF"/>
    <property type="match status" value="1"/>
</dbReference>
<dbReference type="InterPro" id="IPR003439">
    <property type="entry name" value="ABC_transporter-like_ATP-bd"/>
</dbReference>
<dbReference type="GO" id="GO:0005524">
    <property type="term" value="F:ATP binding"/>
    <property type="evidence" value="ECO:0007669"/>
    <property type="project" value="UniProtKB-KW"/>
</dbReference>
<dbReference type="AlphaFoldDB" id="A0A1J5SJX6"/>
<dbReference type="PROSITE" id="PS00211">
    <property type="entry name" value="ABC_TRANSPORTER_1"/>
    <property type="match status" value="1"/>
</dbReference>
<dbReference type="Gene3D" id="3.40.50.300">
    <property type="entry name" value="P-loop containing nucleotide triphosphate hydrolases"/>
    <property type="match status" value="1"/>
</dbReference>
<dbReference type="PANTHER" id="PTHR43820:SF6">
    <property type="entry name" value="ABC TRANSPORTER ATP-BINDING PROTEIN"/>
    <property type="match status" value="1"/>
</dbReference>
<keyword evidence="3" id="KW-0547">Nucleotide-binding</keyword>
<dbReference type="InterPro" id="IPR003593">
    <property type="entry name" value="AAA+_ATPase"/>
</dbReference>
<proteinExistence type="inferred from homology"/>
<reference evidence="7" key="1">
    <citation type="submission" date="2016-10" db="EMBL/GenBank/DDBJ databases">
        <title>Sequence of Gallionella enrichment culture.</title>
        <authorList>
            <person name="Poehlein A."/>
            <person name="Muehling M."/>
            <person name="Daniel R."/>
        </authorList>
    </citation>
    <scope>NUCLEOTIDE SEQUENCE</scope>
</reference>
<sequence>MSAALLEIGDLHVAYGRVEAVRGVSVSLLPRQIVSVIGPNGAGKTTLLAAAMGLLPSVGTLRFEGEDLRGLDVEARVERGLCLVPEKRELFGALSVQDNLQLGAYAQRRHGDAVRRRLHSVYERFPRLAERRTQRANTLSGGEQQMLTLGRALMSAPRLLMLDEPSLGLAPLIVGEILAIVRSLRDEGVSILLVEQNARIALESSDYGYVLETGEIALAGDSGALAGDPRVQATYLGGGTEDG</sequence>
<evidence type="ECO:0000313" key="7">
    <source>
        <dbReference type="EMBL" id="OIR00414.1"/>
    </source>
</evidence>
<evidence type="ECO:0000256" key="2">
    <source>
        <dbReference type="ARBA" id="ARBA00022448"/>
    </source>
</evidence>
<dbReference type="GO" id="GO:0015807">
    <property type="term" value="P:L-amino acid transport"/>
    <property type="evidence" value="ECO:0007669"/>
    <property type="project" value="TreeGrafter"/>
</dbReference>
<dbReference type="InterPro" id="IPR017871">
    <property type="entry name" value="ABC_transporter-like_CS"/>
</dbReference>
<feature type="domain" description="ABC transporter" evidence="6">
    <location>
        <begin position="6"/>
        <end position="238"/>
    </location>
</feature>
<dbReference type="Pfam" id="PF00005">
    <property type="entry name" value="ABC_tran"/>
    <property type="match status" value="1"/>
</dbReference>
<evidence type="ECO:0000256" key="4">
    <source>
        <dbReference type="ARBA" id="ARBA00022840"/>
    </source>
</evidence>
<dbReference type="CDD" id="cd03224">
    <property type="entry name" value="ABC_TM1139_LivF_branched"/>
    <property type="match status" value="1"/>
</dbReference>
<dbReference type="EMBL" id="MLJW01000095">
    <property type="protein sequence ID" value="OIR00414.1"/>
    <property type="molecule type" value="Genomic_DNA"/>
</dbReference>
<keyword evidence="4 7" id="KW-0067">ATP-binding</keyword>
<keyword evidence="2" id="KW-0813">Transport</keyword>
<protein>
    <submittedName>
        <fullName evidence="7">High-affinity branched-chain amino acid transport ATP-binding protein LivF</fullName>
    </submittedName>
</protein>
<dbReference type="SUPFAM" id="SSF52540">
    <property type="entry name" value="P-loop containing nucleoside triphosphate hydrolases"/>
    <property type="match status" value="1"/>
</dbReference>
<dbReference type="SMART" id="SM00382">
    <property type="entry name" value="AAA"/>
    <property type="match status" value="1"/>
</dbReference>
<evidence type="ECO:0000256" key="3">
    <source>
        <dbReference type="ARBA" id="ARBA00022741"/>
    </source>
</evidence>
<dbReference type="GO" id="GO:0016887">
    <property type="term" value="F:ATP hydrolysis activity"/>
    <property type="evidence" value="ECO:0007669"/>
    <property type="project" value="InterPro"/>
</dbReference>
<accession>A0A1J5SJX6</accession>
<evidence type="ECO:0000256" key="5">
    <source>
        <dbReference type="ARBA" id="ARBA00022970"/>
    </source>
</evidence>
<evidence type="ECO:0000256" key="1">
    <source>
        <dbReference type="ARBA" id="ARBA00005417"/>
    </source>
</evidence>
<comment type="caution">
    <text evidence="7">The sequence shown here is derived from an EMBL/GenBank/DDBJ whole genome shotgun (WGS) entry which is preliminary data.</text>
</comment>
<evidence type="ECO:0000259" key="6">
    <source>
        <dbReference type="PROSITE" id="PS50893"/>
    </source>
</evidence>